<dbReference type="GO" id="GO:0032217">
    <property type="term" value="F:riboflavin transmembrane transporter activity"/>
    <property type="evidence" value="ECO:0007669"/>
    <property type="project" value="InterPro"/>
</dbReference>
<comment type="caution">
    <text evidence="2">The sequence shown here is derived from an EMBL/GenBank/DDBJ whole genome shotgun (WGS) entry which is preliminary data.</text>
</comment>
<gene>
    <name evidence="2" type="ORF">ENM78_01690</name>
</gene>
<feature type="transmembrane region" description="Helical" evidence="1">
    <location>
        <begin position="162"/>
        <end position="186"/>
    </location>
</feature>
<feature type="transmembrane region" description="Helical" evidence="1">
    <location>
        <begin position="116"/>
        <end position="142"/>
    </location>
</feature>
<evidence type="ECO:0008006" key="3">
    <source>
        <dbReference type="Google" id="ProtNLM"/>
    </source>
</evidence>
<feature type="transmembrane region" description="Helical" evidence="1">
    <location>
        <begin position="74"/>
        <end position="95"/>
    </location>
</feature>
<keyword evidence="1" id="KW-0812">Transmembrane</keyword>
<evidence type="ECO:0000256" key="1">
    <source>
        <dbReference type="SAM" id="Phobius"/>
    </source>
</evidence>
<protein>
    <recommendedName>
        <fullName evidence="3">ECF transporter S component</fullName>
    </recommendedName>
</protein>
<dbReference type="PANTHER" id="PTHR38438:SF1">
    <property type="entry name" value="RIBOFLAVIN TRANSPORTER RIBU"/>
    <property type="match status" value="1"/>
</dbReference>
<dbReference type="AlphaFoldDB" id="A0A7J3ZJI8"/>
<evidence type="ECO:0000313" key="2">
    <source>
        <dbReference type="EMBL" id="HHQ80164.1"/>
    </source>
</evidence>
<dbReference type="GO" id="GO:0005886">
    <property type="term" value="C:plasma membrane"/>
    <property type="evidence" value="ECO:0007669"/>
    <property type="project" value="InterPro"/>
</dbReference>
<dbReference type="PANTHER" id="PTHR38438">
    <property type="entry name" value="RIBOFLAVIN TRANSPORTER RIBU"/>
    <property type="match status" value="1"/>
</dbReference>
<proteinExistence type="predicted"/>
<sequence>MLSQRSSESAPKRLQARLVVRLVHAASFTTIAILLHLFKIPFPLAPFLKYDLAGVPLAVLALTSLRDSMASLPVFALGLLVLGADVVGALMKVMAETSTFIPLALVYSKSARGSGARLAVIASVAAASLSRTIFMCALNYVVTPYWLVWARWAESLESAYRMTVAIMPYVAVFNATLAIPVALLAIATYRLLARAGVLEAYKR</sequence>
<dbReference type="EMBL" id="DRZC01000025">
    <property type="protein sequence ID" value="HHQ80164.1"/>
    <property type="molecule type" value="Genomic_DNA"/>
</dbReference>
<feature type="transmembrane region" description="Helical" evidence="1">
    <location>
        <begin position="18"/>
        <end position="38"/>
    </location>
</feature>
<name>A0A7J3ZJI8_9CREN</name>
<accession>A0A7J3ZJI8</accession>
<reference evidence="2" key="1">
    <citation type="journal article" date="2020" name="mSystems">
        <title>Genome- and Community-Level Interaction Insights into Carbon Utilization and Element Cycling Functions of Hydrothermarchaeota in Hydrothermal Sediment.</title>
        <authorList>
            <person name="Zhou Z."/>
            <person name="Liu Y."/>
            <person name="Xu W."/>
            <person name="Pan J."/>
            <person name="Luo Z.H."/>
            <person name="Li M."/>
        </authorList>
    </citation>
    <scope>NUCLEOTIDE SEQUENCE [LARGE SCALE GENOMIC DNA]</scope>
    <source>
        <strain evidence="2">SpSt-1116</strain>
    </source>
</reference>
<dbReference type="Gene3D" id="1.10.1760.20">
    <property type="match status" value="1"/>
</dbReference>
<keyword evidence="1" id="KW-1133">Transmembrane helix</keyword>
<organism evidence="2">
    <name type="scientific">Fervidicoccus fontis</name>
    <dbReference type="NCBI Taxonomy" id="683846"/>
    <lineage>
        <taxon>Archaea</taxon>
        <taxon>Thermoproteota</taxon>
        <taxon>Thermoprotei</taxon>
        <taxon>Fervidicoccales</taxon>
        <taxon>Fervidicoccaceae</taxon>
        <taxon>Fervidicoccus</taxon>
    </lineage>
</organism>
<dbReference type="InterPro" id="IPR025720">
    <property type="entry name" value="RibU"/>
</dbReference>
<keyword evidence="1" id="KW-0472">Membrane</keyword>